<dbReference type="EMBL" id="CM044701">
    <property type="protein sequence ID" value="KAI5683538.1"/>
    <property type="molecule type" value="Genomic_DNA"/>
</dbReference>
<proteinExistence type="predicted"/>
<sequence length="672" mass="77858">MDIALSMGCSFLSSLLQVLFHRMATRDFLNLFRQQKYDYRILEKLKWKFLILQLCLMMPRTSRPNQSGKCSTDPFKFSIEFLKEVMPNLEEIVKKLEDFEKQIVILGLVKEVASKKQPSYQTSLLDEDDVYGREADRDNIIEQLLLNCADGEKFSVISIVGLGGIGKTTLAQFVYHDEKLENHFHVKAWVCVSEEYDPLRITKLILHQVTKSSVDPNETDMNLLQKQLKQDLKHALINRNLEFESIGKDIVKKCKGLRLAVKVLAGLLRFEETVEDWNKILRSEEWDQANNDKVVSSLRLSYSYLSSYLKRCFSYWAVFHKDYQFSKNEVILLWMANDMLQEPKIKRKRLEDIGEEFFHELRLRSFFQQSSDGKFSMHDLVDDLAKFVSGQYFVWLEDHEQYNDPLIATHHFSYLRSEDDVFQKFKSLNESKCLRTFLPLEFRGMEYWNRLSQKMLVDILPASSKDSSLRIEELGRFCNLHGEFTISGLDSVSSGKDVSMANMKAIGQLPSLGYLNIDGLSKILVIGEEFYGKEKPFPCLKKFMIANMSEWREWHVSVNGGFSCLEGLRIWFCPKLIGEIPKQLPSLRTLEIWRYPGLVNADGGLNIFDSKVESPVKLCALRYLGIEEMPDLKELSSSSDLNQLLPSLEQLNIKECQHIVQLSINSFPTTLE</sequence>
<dbReference type="Proteomes" id="UP001060085">
    <property type="component" value="Linkage Group LG01"/>
</dbReference>
<gene>
    <name evidence="1" type="ORF">M9H77_04766</name>
</gene>
<organism evidence="1 2">
    <name type="scientific">Catharanthus roseus</name>
    <name type="common">Madagascar periwinkle</name>
    <name type="synonym">Vinca rosea</name>
    <dbReference type="NCBI Taxonomy" id="4058"/>
    <lineage>
        <taxon>Eukaryota</taxon>
        <taxon>Viridiplantae</taxon>
        <taxon>Streptophyta</taxon>
        <taxon>Embryophyta</taxon>
        <taxon>Tracheophyta</taxon>
        <taxon>Spermatophyta</taxon>
        <taxon>Magnoliopsida</taxon>
        <taxon>eudicotyledons</taxon>
        <taxon>Gunneridae</taxon>
        <taxon>Pentapetalae</taxon>
        <taxon>asterids</taxon>
        <taxon>lamiids</taxon>
        <taxon>Gentianales</taxon>
        <taxon>Apocynaceae</taxon>
        <taxon>Rauvolfioideae</taxon>
        <taxon>Vinceae</taxon>
        <taxon>Catharanthinae</taxon>
        <taxon>Catharanthus</taxon>
    </lineage>
</organism>
<evidence type="ECO:0000313" key="1">
    <source>
        <dbReference type="EMBL" id="KAI5683538.1"/>
    </source>
</evidence>
<evidence type="ECO:0000313" key="2">
    <source>
        <dbReference type="Proteomes" id="UP001060085"/>
    </source>
</evidence>
<reference evidence="2" key="1">
    <citation type="journal article" date="2023" name="Nat. Plants">
        <title>Single-cell RNA sequencing provides a high-resolution roadmap for understanding the multicellular compartmentation of specialized metabolism.</title>
        <authorList>
            <person name="Sun S."/>
            <person name="Shen X."/>
            <person name="Li Y."/>
            <person name="Li Y."/>
            <person name="Wang S."/>
            <person name="Li R."/>
            <person name="Zhang H."/>
            <person name="Shen G."/>
            <person name="Guo B."/>
            <person name="Wei J."/>
            <person name="Xu J."/>
            <person name="St-Pierre B."/>
            <person name="Chen S."/>
            <person name="Sun C."/>
        </authorList>
    </citation>
    <scope>NUCLEOTIDE SEQUENCE [LARGE SCALE GENOMIC DNA]</scope>
</reference>
<name>A0ACC0CFF1_CATRO</name>
<comment type="caution">
    <text evidence="1">The sequence shown here is derived from an EMBL/GenBank/DDBJ whole genome shotgun (WGS) entry which is preliminary data.</text>
</comment>
<protein>
    <submittedName>
        <fullName evidence="1">Uncharacterized protein</fullName>
    </submittedName>
</protein>
<accession>A0ACC0CFF1</accession>
<keyword evidence="2" id="KW-1185">Reference proteome</keyword>